<dbReference type="Pfam" id="PF13401">
    <property type="entry name" value="AAA_22"/>
    <property type="match status" value="1"/>
</dbReference>
<dbReference type="GO" id="GO:0016887">
    <property type="term" value="F:ATP hydrolysis activity"/>
    <property type="evidence" value="ECO:0007669"/>
    <property type="project" value="InterPro"/>
</dbReference>
<evidence type="ECO:0000313" key="2">
    <source>
        <dbReference type="EMBL" id="KLN54708.1"/>
    </source>
</evidence>
<dbReference type="InterPro" id="IPR052026">
    <property type="entry name" value="ExeA_AAA_ATPase_DNA-bind"/>
</dbReference>
<comment type="caution">
    <text evidence="2">The sequence shown here is derived from an EMBL/GenBank/DDBJ whole genome shotgun (WGS) entry which is preliminary data.</text>
</comment>
<protein>
    <recommendedName>
        <fullName evidence="1">ORC1/DEAH AAA+ ATPase domain-containing protein</fullName>
    </recommendedName>
</protein>
<keyword evidence="3" id="KW-1185">Reference proteome</keyword>
<proteinExistence type="predicted"/>
<dbReference type="PATRIC" id="fig|34073.19.peg.4108"/>
<sequence length="333" mass="36851">MSTPAIQKSLPGLAAKGSSAYTPQDHEKVAQVIDWLDQNKQSRSWLAKRASLPSGTLSQVLSGKYVSSPTKQLNQLLSVLETETERLKDGTPDYVRGSVHKLLQVVCDRTRKQQNFGVITGYVGIGKSRFCVEYQKATPLTLLVEVSPSMSPGVLMDKLLRGLNNAVPHGLSAKFDELERVLKGTNYLILVDEAEKMSGLATEYLRRIRDMAKIGVVLVGTEKLTTLIKPQHGQFQQIRSRVGMWPKTIETISRDDADDIVRTSLVEVSELPDDLLDTLWAYCAGSARMLTENLLPALRDFGIQRGKTLSADLMHAIASSVLFMERPRAQGSR</sequence>
<dbReference type="SUPFAM" id="SSF52540">
    <property type="entry name" value="P-loop containing nucleoside triphosphate hydrolases"/>
    <property type="match status" value="1"/>
</dbReference>
<dbReference type="AlphaFoldDB" id="A0A0H2LWU0"/>
<dbReference type="InterPro" id="IPR027417">
    <property type="entry name" value="P-loop_NTPase"/>
</dbReference>
<dbReference type="Proteomes" id="UP000035170">
    <property type="component" value="Unassembled WGS sequence"/>
</dbReference>
<dbReference type="InterPro" id="IPR049945">
    <property type="entry name" value="AAA_22"/>
</dbReference>
<evidence type="ECO:0000313" key="3">
    <source>
        <dbReference type="Proteomes" id="UP000035170"/>
    </source>
</evidence>
<accession>A0A0H2LWU0</accession>
<dbReference type="RefSeq" id="WP_047785759.1">
    <property type="nucleotide sequence ID" value="NZ_JZWI01000021.1"/>
</dbReference>
<organism evidence="2 3">
    <name type="scientific">Variovorax paradoxus</name>
    <dbReference type="NCBI Taxonomy" id="34073"/>
    <lineage>
        <taxon>Bacteria</taxon>
        <taxon>Pseudomonadati</taxon>
        <taxon>Pseudomonadota</taxon>
        <taxon>Betaproteobacteria</taxon>
        <taxon>Burkholderiales</taxon>
        <taxon>Comamonadaceae</taxon>
        <taxon>Variovorax</taxon>
    </lineage>
</organism>
<dbReference type="EMBL" id="JZWI01000021">
    <property type="protein sequence ID" value="KLN54708.1"/>
    <property type="molecule type" value="Genomic_DNA"/>
</dbReference>
<reference evidence="2 3" key="1">
    <citation type="submission" date="2015-03" db="EMBL/GenBank/DDBJ databases">
        <title>Genome sequence of Variovorax paradoxus TBEA6.</title>
        <authorList>
            <person name="Poehlein A."/>
            <person name="Schuldes J."/>
            <person name="Wuebbeler J.H."/>
            <person name="Hiessl S."/>
            <person name="Steinbuechel A."/>
            <person name="Daniel R."/>
        </authorList>
    </citation>
    <scope>NUCLEOTIDE SEQUENCE [LARGE SCALE GENOMIC DNA]</scope>
    <source>
        <strain evidence="2 3">TBEA6</strain>
    </source>
</reference>
<feature type="domain" description="ORC1/DEAH AAA+ ATPase" evidence="1">
    <location>
        <begin position="112"/>
        <end position="227"/>
    </location>
</feature>
<evidence type="ECO:0000259" key="1">
    <source>
        <dbReference type="Pfam" id="PF13401"/>
    </source>
</evidence>
<dbReference type="PANTHER" id="PTHR35894">
    <property type="entry name" value="GENERAL SECRETION PATHWAY PROTEIN A-RELATED"/>
    <property type="match status" value="1"/>
</dbReference>
<gene>
    <name evidence="2" type="ORF">VPARA_40120</name>
</gene>
<dbReference type="PANTHER" id="PTHR35894:SF5">
    <property type="entry name" value="MU-LIKE PROPHAGE FLUMU DNA TRANSPOSITION PROTEIN B"/>
    <property type="match status" value="1"/>
</dbReference>
<name>A0A0H2LWU0_VARPD</name>